<organism evidence="4 5">
    <name type="scientific">Aspergillus sydowii CBS 593.65</name>
    <dbReference type="NCBI Taxonomy" id="1036612"/>
    <lineage>
        <taxon>Eukaryota</taxon>
        <taxon>Fungi</taxon>
        <taxon>Dikarya</taxon>
        <taxon>Ascomycota</taxon>
        <taxon>Pezizomycotina</taxon>
        <taxon>Eurotiomycetes</taxon>
        <taxon>Eurotiomycetidae</taxon>
        <taxon>Eurotiales</taxon>
        <taxon>Aspergillaceae</taxon>
        <taxon>Aspergillus</taxon>
        <taxon>Aspergillus subgen. Nidulantes</taxon>
    </lineage>
</organism>
<gene>
    <name evidence="4" type="ORF">ASPSYDRAFT_53592</name>
</gene>
<feature type="compositionally biased region" description="Low complexity" evidence="1">
    <location>
        <begin position="1"/>
        <end position="17"/>
    </location>
</feature>
<dbReference type="RefSeq" id="XP_040707798.1">
    <property type="nucleotide sequence ID" value="XM_040848714.1"/>
</dbReference>
<evidence type="ECO:0000313" key="4">
    <source>
        <dbReference type="EMBL" id="OJJ63992.1"/>
    </source>
</evidence>
<dbReference type="PANTHER" id="PTHR33119:SF1">
    <property type="entry name" value="FE2OG DIOXYGENASE DOMAIN-CONTAINING PROTEIN"/>
    <property type="match status" value="1"/>
</dbReference>
<dbReference type="VEuPathDB" id="FungiDB:ASPSYDRAFT_53592"/>
<evidence type="ECO:0000259" key="3">
    <source>
        <dbReference type="Pfam" id="PF21666"/>
    </source>
</evidence>
<name>A0A1L9TX75_9EURO</name>
<accession>A0A1L9TX75</accession>
<evidence type="ECO:0000259" key="2">
    <source>
        <dbReference type="Pfam" id="PF14033"/>
    </source>
</evidence>
<dbReference type="STRING" id="1036612.A0A1L9TX75"/>
<dbReference type="PANTHER" id="PTHR33119">
    <property type="entry name" value="IFI3P"/>
    <property type="match status" value="1"/>
</dbReference>
<evidence type="ECO:0000256" key="1">
    <source>
        <dbReference type="SAM" id="MobiDB-lite"/>
    </source>
</evidence>
<reference evidence="5" key="1">
    <citation type="journal article" date="2017" name="Genome Biol.">
        <title>Comparative genomics reveals high biological diversity and specific adaptations in the industrially and medically important fungal genus Aspergillus.</title>
        <authorList>
            <person name="de Vries R.P."/>
            <person name="Riley R."/>
            <person name="Wiebenga A."/>
            <person name="Aguilar-Osorio G."/>
            <person name="Amillis S."/>
            <person name="Uchima C.A."/>
            <person name="Anderluh G."/>
            <person name="Asadollahi M."/>
            <person name="Askin M."/>
            <person name="Barry K."/>
            <person name="Battaglia E."/>
            <person name="Bayram O."/>
            <person name="Benocci T."/>
            <person name="Braus-Stromeyer S.A."/>
            <person name="Caldana C."/>
            <person name="Canovas D."/>
            <person name="Cerqueira G.C."/>
            <person name="Chen F."/>
            <person name="Chen W."/>
            <person name="Choi C."/>
            <person name="Clum A."/>
            <person name="Dos Santos R.A."/>
            <person name="Damasio A.R."/>
            <person name="Diallinas G."/>
            <person name="Emri T."/>
            <person name="Fekete E."/>
            <person name="Flipphi M."/>
            <person name="Freyberg S."/>
            <person name="Gallo A."/>
            <person name="Gournas C."/>
            <person name="Habgood R."/>
            <person name="Hainaut M."/>
            <person name="Harispe M.L."/>
            <person name="Henrissat B."/>
            <person name="Hilden K.S."/>
            <person name="Hope R."/>
            <person name="Hossain A."/>
            <person name="Karabika E."/>
            <person name="Karaffa L."/>
            <person name="Karanyi Z."/>
            <person name="Krasevec N."/>
            <person name="Kuo A."/>
            <person name="Kusch H."/>
            <person name="LaButti K."/>
            <person name="Lagendijk E.L."/>
            <person name="Lapidus A."/>
            <person name="Levasseur A."/>
            <person name="Lindquist E."/>
            <person name="Lipzen A."/>
            <person name="Logrieco A.F."/>
            <person name="MacCabe A."/>
            <person name="Maekelae M.R."/>
            <person name="Malavazi I."/>
            <person name="Melin P."/>
            <person name="Meyer V."/>
            <person name="Mielnichuk N."/>
            <person name="Miskei M."/>
            <person name="Molnar A.P."/>
            <person name="Mule G."/>
            <person name="Ngan C.Y."/>
            <person name="Orejas M."/>
            <person name="Orosz E."/>
            <person name="Ouedraogo J.P."/>
            <person name="Overkamp K.M."/>
            <person name="Park H.-S."/>
            <person name="Perrone G."/>
            <person name="Piumi F."/>
            <person name="Punt P.J."/>
            <person name="Ram A.F."/>
            <person name="Ramon A."/>
            <person name="Rauscher S."/>
            <person name="Record E."/>
            <person name="Riano-Pachon D.M."/>
            <person name="Robert V."/>
            <person name="Roehrig J."/>
            <person name="Ruller R."/>
            <person name="Salamov A."/>
            <person name="Salih N.S."/>
            <person name="Samson R.A."/>
            <person name="Sandor E."/>
            <person name="Sanguinetti M."/>
            <person name="Schuetze T."/>
            <person name="Sepcic K."/>
            <person name="Shelest E."/>
            <person name="Sherlock G."/>
            <person name="Sophianopoulou V."/>
            <person name="Squina F.M."/>
            <person name="Sun H."/>
            <person name="Susca A."/>
            <person name="Todd R.B."/>
            <person name="Tsang A."/>
            <person name="Unkles S.E."/>
            <person name="van de Wiele N."/>
            <person name="van Rossen-Uffink D."/>
            <person name="Oliveira J.V."/>
            <person name="Vesth T.C."/>
            <person name="Visser J."/>
            <person name="Yu J.-H."/>
            <person name="Zhou M."/>
            <person name="Andersen M.R."/>
            <person name="Archer D.B."/>
            <person name="Baker S.E."/>
            <person name="Benoit I."/>
            <person name="Brakhage A.A."/>
            <person name="Braus G.H."/>
            <person name="Fischer R."/>
            <person name="Frisvad J.C."/>
            <person name="Goldman G.H."/>
            <person name="Houbraken J."/>
            <person name="Oakley B."/>
            <person name="Pocsi I."/>
            <person name="Scazzocchio C."/>
            <person name="Seiboth B."/>
            <person name="vanKuyk P.A."/>
            <person name="Wortman J."/>
            <person name="Dyer P.S."/>
            <person name="Grigoriev I.V."/>
        </authorList>
    </citation>
    <scope>NUCLEOTIDE SEQUENCE [LARGE SCALE GENOMIC DNA]</scope>
    <source>
        <strain evidence="5">CBS 593.65</strain>
    </source>
</reference>
<dbReference type="Pfam" id="PF21666">
    <property type="entry name" value="DUF4246_N"/>
    <property type="match status" value="1"/>
</dbReference>
<dbReference type="InterPro" id="IPR025340">
    <property type="entry name" value="DUF4246"/>
</dbReference>
<feature type="compositionally biased region" description="Basic and acidic residues" evidence="1">
    <location>
        <begin position="118"/>
        <end position="130"/>
    </location>
</feature>
<proteinExistence type="predicted"/>
<dbReference type="GeneID" id="63764787"/>
<feature type="domain" description="DUF4246" evidence="2">
    <location>
        <begin position="157"/>
        <end position="599"/>
    </location>
</feature>
<dbReference type="OrthoDB" id="415532at2759"/>
<sequence length="668" mass="76737">MASTTTAAANNNNNNNNRISLPGFGRALNDYPHDLIQDTQDTQGHRLRRRLRFPHVIEDECSARGVSMRERRMIGFINVITDKPEWTRKVFDEEIVAKWRAEALGPYRGFDEEDEKGEEGKDREEERELNGDVDGEVDEGSDEESEAELNEDYLTEPMFSYCIKELRDKAEYYKAVKFVSILDCELAVVKSDETVPETLQQALRQAVRVLEDVPDHQKDWHPGSDGKVLDLVHPSLFPLIYGVSRALPCGSVPLDRCMRFCCAGEVVNSSFVENAHSTQVYGQRHSSLKEWGSFQWLPSEVRFAADDGRATITSYVNNLHPDKHQALYPILEQFVDAAIPLWDECLSWFRPRLRLENIKGNEHQDYDVPADITYTPDEDEAEDVEIRPYTFAEVYEDSFREWFKENRFLKQTAVREFRTRQEHISHPDHLPVHLKRDFAAAGLQVIFKLANIHLTPEKPKFKGGSWHIEGALNEHICASTLYYYDEDNITSSYLYFRQGITTKLTFFCSSVQDEYSSTEEFYGVEQGGPAIQHLGGVLTRPGRLLAFPNVLQHQVQPFSLADATKPGHRKILALFLVDPHIRVLSTANIAPQRVDWWAEQVRVLPPFNALPVEIFHMIVDLVGEKGQEVPLSWEDALRTRQELMDQRGALVEQVNDDMEENTFSFCEH</sequence>
<evidence type="ECO:0000313" key="5">
    <source>
        <dbReference type="Proteomes" id="UP000184356"/>
    </source>
</evidence>
<protein>
    <submittedName>
        <fullName evidence="4">Uncharacterized protein</fullName>
    </submittedName>
</protein>
<feature type="domain" description="DUF4246" evidence="3">
    <location>
        <begin position="21"/>
        <end position="102"/>
    </location>
</feature>
<feature type="compositionally biased region" description="Acidic residues" evidence="1">
    <location>
        <begin position="131"/>
        <end position="150"/>
    </location>
</feature>
<dbReference type="InterPro" id="IPR049207">
    <property type="entry name" value="DUF4246_N"/>
</dbReference>
<dbReference type="InterPro" id="IPR049192">
    <property type="entry name" value="DUF4246_C"/>
</dbReference>
<feature type="region of interest" description="Disordered" evidence="1">
    <location>
        <begin position="109"/>
        <end position="150"/>
    </location>
</feature>
<dbReference type="AlphaFoldDB" id="A0A1L9TX75"/>
<keyword evidence="5" id="KW-1185">Reference proteome</keyword>
<dbReference type="Pfam" id="PF14033">
    <property type="entry name" value="DUF4246"/>
    <property type="match status" value="1"/>
</dbReference>
<dbReference type="EMBL" id="KV878582">
    <property type="protein sequence ID" value="OJJ63992.1"/>
    <property type="molecule type" value="Genomic_DNA"/>
</dbReference>
<dbReference type="Proteomes" id="UP000184356">
    <property type="component" value="Unassembled WGS sequence"/>
</dbReference>
<feature type="region of interest" description="Disordered" evidence="1">
    <location>
        <begin position="1"/>
        <end position="24"/>
    </location>
</feature>